<dbReference type="Proteomes" id="UP000030008">
    <property type="component" value="Unassembled WGS sequence"/>
</dbReference>
<dbReference type="AlphaFoldDB" id="A0A099I3E1"/>
<proteinExistence type="predicted"/>
<protein>
    <recommendedName>
        <fullName evidence="3">Sigma-70 family RNA polymerase sigma factor</fullName>
    </recommendedName>
</protein>
<evidence type="ECO:0000313" key="2">
    <source>
        <dbReference type="Proteomes" id="UP000030008"/>
    </source>
</evidence>
<evidence type="ECO:0008006" key="3">
    <source>
        <dbReference type="Google" id="ProtNLM"/>
    </source>
</evidence>
<sequence length="172" mass="20176">MSKNVNQSKQYRIYIKESKSWVDINKEFYTNYYREINTYRKRQQEHGRCVCPASKRYLCDMDCLTCPYAKAGDQLSLDNTISDGDGNEKSWLDDVPDESAAITEVLEDAELLHALYAKLNELDPEVRLICQLIMEGKSERDCGKEMGLSRNTFVYRRDKLFQKLRSELKDYI</sequence>
<dbReference type="Gene3D" id="1.20.140.160">
    <property type="match status" value="1"/>
</dbReference>
<name>A0A099I3E1_CLOIN</name>
<evidence type="ECO:0000313" key="1">
    <source>
        <dbReference type="EMBL" id="KGJ52469.1"/>
    </source>
</evidence>
<dbReference type="SUPFAM" id="SSF88659">
    <property type="entry name" value="Sigma3 and sigma4 domains of RNA polymerase sigma factors"/>
    <property type="match status" value="1"/>
</dbReference>
<organism evidence="1 2">
    <name type="scientific">Clostridium innocuum</name>
    <dbReference type="NCBI Taxonomy" id="1522"/>
    <lineage>
        <taxon>Bacteria</taxon>
        <taxon>Bacillati</taxon>
        <taxon>Bacillota</taxon>
        <taxon>Clostridia</taxon>
        <taxon>Eubacteriales</taxon>
        <taxon>Clostridiaceae</taxon>
        <taxon>Clostridium</taxon>
    </lineage>
</organism>
<reference evidence="1 2" key="1">
    <citation type="submission" date="2014-08" db="EMBL/GenBank/DDBJ databases">
        <title>Clostridium innocuum, an unnegligible vancomycin-resistant pathogen causing extra-intestinal infections.</title>
        <authorList>
            <person name="Feng Y."/>
            <person name="Chiu C.-H."/>
        </authorList>
    </citation>
    <scope>NUCLEOTIDE SEQUENCE [LARGE SCALE GENOMIC DNA]</scope>
    <source>
        <strain evidence="1 2">AN88</strain>
    </source>
</reference>
<dbReference type="EMBL" id="JQIF01000065">
    <property type="protein sequence ID" value="KGJ52469.1"/>
    <property type="molecule type" value="Genomic_DNA"/>
</dbReference>
<gene>
    <name evidence="1" type="ORF">CIAN88_14550</name>
</gene>
<dbReference type="RefSeq" id="WP_044906205.1">
    <property type="nucleotide sequence ID" value="NZ_JQIF01000065.1"/>
</dbReference>
<dbReference type="InterPro" id="IPR013324">
    <property type="entry name" value="RNA_pol_sigma_r3/r4-like"/>
</dbReference>
<accession>A0A099I3E1</accession>
<comment type="caution">
    <text evidence="1">The sequence shown here is derived from an EMBL/GenBank/DDBJ whole genome shotgun (WGS) entry which is preliminary data.</text>
</comment>